<name>A0ABX0GYY4_9ACTN</name>
<evidence type="ECO:0000313" key="3">
    <source>
        <dbReference type="Proteomes" id="UP000800981"/>
    </source>
</evidence>
<keyword evidence="1" id="KW-0812">Transmembrane</keyword>
<accession>A0ABX0GYY4</accession>
<comment type="caution">
    <text evidence="2">The sequence shown here is derived from an EMBL/GenBank/DDBJ whole genome shotgun (WGS) entry which is preliminary data.</text>
</comment>
<evidence type="ECO:0000256" key="1">
    <source>
        <dbReference type="SAM" id="Phobius"/>
    </source>
</evidence>
<keyword evidence="3" id="KW-1185">Reference proteome</keyword>
<protein>
    <submittedName>
        <fullName evidence="2">Uncharacterized protein</fullName>
    </submittedName>
</protein>
<organism evidence="2 3">
    <name type="scientific">Motilibacter deserti</name>
    <dbReference type="NCBI Taxonomy" id="2714956"/>
    <lineage>
        <taxon>Bacteria</taxon>
        <taxon>Bacillati</taxon>
        <taxon>Actinomycetota</taxon>
        <taxon>Actinomycetes</taxon>
        <taxon>Motilibacterales</taxon>
        <taxon>Motilibacteraceae</taxon>
        <taxon>Motilibacter</taxon>
    </lineage>
</organism>
<keyword evidence="1" id="KW-1133">Transmembrane helix</keyword>
<dbReference type="EMBL" id="JAANNP010000109">
    <property type="protein sequence ID" value="NHC16211.1"/>
    <property type="molecule type" value="Genomic_DNA"/>
</dbReference>
<proteinExistence type="predicted"/>
<dbReference type="RefSeq" id="WP_166284673.1">
    <property type="nucleotide sequence ID" value="NZ_JAANNP010000109.1"/>
</dbReference>
<dbReference type="Proteomes" id="UP000800981">
    <property type="component" value="Unassembled WGS sequence"/>
</dbReference>
<reference evidence="2 3" key="1">
    <citation type="submission" date="2020-03" db="EMBL/GenBank/DDBJ databases">
        <title>Two novel Motilibacter sp.</title>
        <authorList>
            <person name="Liu S."/>
        </authorList>
    </citation>
    <scope>NUCLEOTIDE SEQUENCE [LARGE SCALE GENOMIC DNA]</scope>
    <source>
        <strain evidence="2 3">E257</strain>
    </source>
</reference>
<keyword evidence="1" id="KW-0472">Membrane</keyword>
<sequence>MGAQPVSPALAPGDYTFVTLSPAVPPTGGPTPDTAADVLFALALLVMAFCALAFAWWLAFARRNRCGF</sequence>
<gene>
    <name evidence="2" type="ORF">G9H71_20710</name>
</gene>
<feature type="transmembrane region" description="Helical" evidence="1">
    <location>
        <begin position="38"/>
        <end position="60"/>
    </location>
</feature>
<evidence type="ECO:0000313" key="2">
    <source>
        <dbReference type="EMBL" id="NHC16211.1"/>
    </source>
</evidence>